<dbReference type="SMART" id="SM00304">
    <property type="entry name" value="HAMP"/>
    <property type="match status" value="1"/>
</dbReference>
<keyword evidence="4 10" id="KW-0812">Transmembrane</keyword>
<keyword evidence="5 10" id="KW-1133">Transmembrane helix</keyword>
<comment type="subcellular location">
    <subcellularLocation>
        <location evidence="1">Cell membrane</location>
        <topology evidence="1">Multi-pass membrane protein</topology>
    </subcellularLocation>
</comment>
<feature type="domain" description="Methyl-accepting transducer" evidence="11">
    <location>
        <begin position="349"/>
        <end position="585"/>
    </location>
</feature>
<feature type="transmembrane region" description="Helical" evidence="10">
    <location>
        <begin position="257"/>
        <end position="276"/>
    </location>
</feature>
<dbReference type="SMART" id="SM00283">
    <property type="entry name" value="MA"/>
    <property type="match status" value="1"/>
</dbReference>
<dbReference type="CDD" id="cd11386">
    <property type="entry name" value="MCP_signal"/>
    <property type="match status" value="1"/>
</dbReference>
<keyword evidence="6 10" id="KW-0472">Membrane</keyword>
<gene>
    <name evidence="13" type="ORF">NQZ67_15505</name>
</gene>
<evidence type="ECO:0000256" key="6">
    <source>
        <dbReference type="ARBA" id="ARBA00023136"/>
    </source>
</evidence>
<dbReference type="PANTHER" id="PTHR32089:SF112">
    <property type="entry name" value="LYSOZYME-LIKE PROTEIN-RELATED"/>
    <property type="match status" value="1"/>
</dbReference>
<dbReference type="InterPro" id="IPR004089">
    <property type="entry name" value="MCPsignal_dom"/>
</dbReference>
<reference evidence="13" key="1">
    <citation type="submission" date="2022-08" db="EMBL/GenBank/DDBJ databases">
        <title>The genomic sequence of strain Paenibacillus sp. SCIV0701.</title>
        <authorList>
            <person name="Zhao H."/>
        </authorList>
    </citation>
    <scope>NUCLEOTIDE SEQUENCE</scope>
    <source>
        <strain evidence="13">SCIV0701</strain>
    </source>
</reference>
<accession>A0A9X2MSZ6</accession>
<evidence type="ECO:0000256" key="8">
    <source>
        <dbReference type="ARBA" id="ARBA00029447"/>
    </source>
</evidence>
<evidence type="ECO:0000259" key="12">
    <source>
        <dbReference type="PROSITE" id="PS50885"/>
    </source>
</evidence>
<evidence type="ECO:0000313" key="14">
    <source>
        <dbReference type="Proteomes" id="UP001141950"/>
    </source>
</evidence>
<dbReference type="GO" id="GO:0005886">
    <property type="term" value="C:plasma membrane"/>
    <property type="evidence" value="ECO:0007669"/>
    <property type="project" value="UniProtKB-SubCell"/>
</dbReference>
<keyword evidence="7 9" id="KW-0807">Transducer</keyword>
<evidence type="ECO:0000256" key="5">
    <source>
        <dbReference type="ARBA" id="ARBA00022989"/>
    </source>
</evidence>
<dbReference type="GO" id="GO:0007165">
    <property type="term" value="P:signal transduction"/>
    <property type="evidence" value="ECO:0007669"/>
    <property type="project" value="UniProtKB-KW"/>
</dbReference>
<comment type="similarity">
    <text evidence="8">Belongs to the methyl-accepting chemotaxis (MCP) protein family.</text>
</comment>
<organism evidence="13 14">
    <name type="scientific">Paenibacillus soyae</name>
    <dbReference type="NCBI Taxonomy" id="2969249"/>
    <lineage>
        <taxon>Bacteria</taxon>
        <taxon>Bacillati</taxon>
        <taxon>Bacillota</taxon>
        <taxon>Bacilli</taxon>
        <taxon>Bacillales</taxon>
        <taxon>Paenibacillaceae</taxon>
        <taxon>Paenibacillus</taxon>
    </lineage>
</organism>
<dbReference type="PANTHER" id="PTHR32089">
    <property type="entry name" value="METHYL-ACCEPTING CHEMOTAXIS PROTEIN MCPB"/>
    <property type="match status" value="1"/>
</dbReference>
<dbReference type="Pfam" id="PF00672">
    <property type="entry name" value="HAMP"/>
    <property type="match status" value="1"/>
</dbReference>
<dbReference type="Gene3D" id="1.10.287.950">
    <property type="entry name" value="Methyl-accepting chemotaxis protein"/>
    <property type="match status" value="1"/>
</dbReference>
<feature type="domain" description="HAMP" evidence="12">
    <location>
        <begin position="278"/>
        <end position="330"/>
    </location>
</feature>
<dbReference type="InterPro" id="IPR003660">
    <property type="entry name" value="HAMP_dom"/>
</dbReference>
<dbReference type="Proteomes" id="UP001141950">
    <property type="component" value="Unassembled WGS sequence"/>
</dbReference>
<keyword evidence="3" id="KW-0145">Chemotaxis</keyword>
<dbReference type="AlphaFoldDB" id="A0A9X2MSZ6"/>
<dbReference type="Gene3D" id="3.30.450.20">
    <property type="entry name" value="PAS domain"/>
    <property type="match status" value="1"/>
</dbReference>
<sequence>MASILLLTGQYDSALKEGIREQQTTIAVSNAQNMQRWLTMKKSAMEKMIQENAELFYGGDMEQIMPVLKVIASGDPDSFAYAFMDTAGNSFGSDGYRSNRSDTLELVKKQEGVSFTDIVQDSGKEFIVVSATIRDGQGEFKGMLSAVMDTSVLLRDIKDIKGSDSSHANMISSSGMYLAHQNEELIGKMVEESAEKDTAALFKQKVLVDPIGFVSYKEADGREMLASFATVDASGWRIVVAGENAELMSAAGNAKQLAYIIIAVSVVLVLSVALLFSRFMLKPIYMISALLQKAAGGDLSERLPLGANDEIGILKRNINGMLDSFSAMIDKISLAVRHTAASSDQLNHAAASTARSSEQISDDVITVTRGSEAQHAGAVQSARAMEEINVGISRIAESSSSVAGNASDTHQSILSGRAEVDNVVTQINKISDAFHTSADMAKRLDSRSQEIDEIVKHISRIAAQTNILALNAGIEAARAGEHGKGFAVVAVEVKNLAEQTTEAAESIFELIRDIQVSTGQTSQTMDQGLDEVRKGVEQINKVGSVFEEIVTLVQEVNEQIQEVSAAAEQISASSEEVSSSMSETINVHSDSLQRLTAVSVLASEQKSAMSEIASSSDSLKALANELTEMVSEFRTNAREIE</sequence>
<dbReference type="PROSITE" id="PS50111">
    <property type="entry name" value="CHEMOTAXIS_TRANSDUC_2"/>
    <property type="match status" value="1"/>
</dbReference>
<proteinExistence type="inferred from homology"/>
<dbReference type="CDD" id="cd06225">
    <property type="entry name" value="HAMP"/>
    <property type="match status" value="1"/>
</dbReference>
<evidence type="ECO:0000256" key="3">
    <source>
        <dbReference type="ARBA" id="ARBA00022500"/>
    </source>
</evidence>
<dbReference type="CDD" id="cd12912">
    <property type="entry name" value="PDC2_MCP_like"/>
    <property type="match status" value="1"/>
</dbReference>
<evidence type="ECO:0000313" key="13">
    <source>
        <dbReference type="EMBL" id="MCR2805293.1"/>
    </source>
</evidence>
<dbReference type="Pfam" id="PF00015">
    <property type="entry name" value="MCPsignal"/>
    <property type="match status" value="1"/>
</dbReference>
<dbReference type="SUPFAM" id="SSF58104">
    <property type="entry name" value="Methyl-accepting chemotaxis protein (MCP) signaling domain"/>
    <property type="match status" value="1"/>
</dbReference>
<comment type="caution">
    <text evidence="13">The sequence shown here is derived from an EMBL/GenBank/DDBJ whole genome shotgun (WGS) entry which is preliminary data.</text>
</comment>
<name>A0A9X2MSZ6_9BACL</name>
<dbReference type="Pfam" id="PF02743">
    <property type="entry name" value="dCache_1"/>
    <property type="match status" value="1"/>
</dbReference>
<evidence type="ECO:0000256" key="10">
    <source>
        <dbReference type="SAM" id="Phobius"/>
    </source>
</evidence>
<protein>
    <submittedName>
        <fullName evidence="13">Methyl-accepting chemotaxis protein</fullName>
    </submittedName>
</protein>
<dbReference type="GO" id="GO:0006935">
    <property type="term" value="P:chemotaxis"/>
    <property type="evidence" value="ECO:0007669"/>
    <property type="project" value="UniProtKB-KW"/>
</dbReference>
<evidence type="ECO:0000259" key="11">
    <source>
        <dbReference type="PROSITE" id="PS50111"/>
    </source>
</evidence>
<evidence type="ECO:0000256" key="7">
    <source>
        <dbReference type="ARBA" id="ARBA00023224"/>
    </source>
</evidence>
<evidence type="ECO:0000256" key="1">
    <source>
        <dbReference type="ARBA" id="ARBA00004651"/>
    </source>
</evidence>
<evidence type="ECO:0000256" key="2">
    <source>
        <dbReference type="ARBA" id="ARBA00022475"/>
    </source>
</evidence>
<dbReference type="EMBL" id="JANIPJ010000010">
    <property type="protein sequence ID" value="MCR2805293.1"/>
    <property type="molecule type" value="Genomic_DNA"/>
</dbReference>
<dbReference type="InterPro" id="IPR033479">
    <property type="entry name" value="dCache_1"/>
</dbReference>
<dbReference type="PROSITE" id="PS50885">
    <property type="entry name" value="HAMP"/>
    <property type="match status" value="1"/>
</dbReference>
<keyword evidence="2" id="KW-1003">Cell membrane</keyword>
<dbReference type="RefSeq" id="WP_257447452.1">
    <property type="nucleotide sequence ID" value="NZ_JANIPJ010000010.1"/>
</dbReference>
<keyword evidence="14" id="KW-1185">Reference proteome</keyword>
<dbReference type="CDD" id="cd18773">
    <property type="entry name" value="PDC1_HK_sensor"/>
    <property type="match status" value="1"/>
</dbReference>
<evidence type="ECO:0000256" key="9">
    <source>
        <dbReference type="PROSITE-ProRule" id="PRU00284"/>
    </source>
</evidence>
<evidence type="ECO:0000256" key="4">
    <source>
        <dbReference type="ARBA" id="ARBA00022692"/>
    </source>
</evidence>